<dbReference type="SUPFAM" id="SSF54862">
    <property type="entry name" value="4Fe-4S ferredoxins"/>
    <property type="match status" value="1"/>
</dbReference>
<dbReference type="RefSeq" id="WP_307409418.1">
    <property type="nucleotide sequence ID" value="NZ_JAUSUR010000005.1"/>
</dbReference>
<evidence type="ECO:0000256" key="5">
    <source>
        <dbReference type="ARBA" id="ARBA00023004"/>
    </source>
</evidence>
<feature type="domain" description="4Fe-4S ferredoxin-type" evidence="7">
    <location>
        <begin position="206"/>
        <end position="234"/>
    </location>
</feature>
<feature type="domain" description="4Fe-4S ferredoxin-type" evidence="7">
    <location>
        <begin position="177"/>
        <end position="205"/>
    </location>
</feature>
<dbReference type="PROSITE" id="PS00198">
    <property type="entry name" value="4FE4S_FER_1"/>
    <property type="match status" value="2"/>
</dbReference>
<organism evidence="8 9">
    <name type="scientific">Breznakia pachnodae</name>
    <dbReference type="NCBI Taxonomy" id="265178"/>
    <lineage>
        <taxon>Bacteria</taxon>
        <taxon>Bacillati</taxon>
        <taxon>Bacillota</taxon>
        <taxon>Erysipelotrichia</taxon>
        <taxon>Erysipelotrichales</taxon>
        <taxon>Erysipelotrichaceae</taxon>
        <taxon>Breznakia</taxon>
    </lineage>
</organism>
<dbReference type="InterPro" id="IPR047964">
    <property type="entry name" value="EFR1-like"/>
</dbReference>
<dbReference type="EMBL" id="JAUSUR010000005">
    <property type="protein sequence ID" value="MDQ0362106.1"/>
    <property type="molecule type" value="Genomic_DNA"/>
</dbReference>
<dbReference type="PANTHER" id="PTHR24960">
    <property type="entry name" value="PHOTOSYSTEM I IRON-SULFUR CENTER-RELATED"/>
    <property type="match status" value="1"/>
</dbReference>
<keyword evidence="9" id="KW-1185">Reference proteome</keyword>
<sequence>MKHNIIFYFSGTGNCLQATKEIAKSFVNCEIQSMSKNGYQLDKEYDTVGFVYPTYFQGIPLQVHKFISQLNIHNNSYVYSITTYGSMAGNALAQVKKLLAVKDVTLDYGAKLVMFSNYVVMYNMSEKVKEKTEKPMELIQPIIDDIKHRRTNKVPNGVPPLNWYYKLRVRSVPSKDKHFSVSDDCISCGICKKVCPVKNITLDKNNKPVFNHHCEQCVACMQYCPKRAINYKQLTQKRRRYRNPTITHQELFENNNS</sequence>
<reference evidence="8 9" key="1">
    <citation type="submission" date="2023-07" db="EMBL/GenBank/DDBJ databases">
        <title>Genomic Encyclopedia of Type Strains, Phase IV (KMG-IV): sequencing the most valuable type-strain genomes for metagenomic binning, comparative biology and taxonomic classification.</title>
        <authorList>
            <person name="Goeker M."/>
        </authorList>
    </citation>
    <scope>NUCLEOTIDE SEQUENCE [LARGE SCALE GENOMIC DNA]</scope>
    <source>
        <strain evidence="8 9">DSM 16784</strain>
    </source>
</reference>
<comment type="function">
    <text evidence="2">Ferredoxins are iron-sulfur proteins that transfer electrons in a wide variety of metabolic reactions.</text>
</comment>
<dbReference type="SUPFAM" id="SSF52218">
    <property type="entry name" value="Flavoproteins"/>
    <property type="match status" value="1"/>
</dbReference>
<dbReference type="Gene3D" id="3.40.50.360">
    <property type="match status" value="1"/>
</dbReference>
<dbReference type="Proteomes" id="UP001230220">
    <property type="component" value="Unassembled WGS sequence"/>
</dbReference>
<keyword evidence="4" id="KW-0479">Metal-binding</keyword>
<dbReference type="NCBIfam" id="NF038196">
    <property type="entry name" value="ferrodoxin_EFR1"/>
    <property type="match status" value="1"/>
</dbReference>
<evidence type="ECO:0000313" key="9">
    <source>
        <dbReference type="Proteomes" id="UP001230220"/>
    </source>
</evidence>
<evidence type="ECO:0000256" key="6">
    <source>
        <dbReference type="ARBA" id="ARBA00023014"/>
    </source>
</evidence>
<dbReference type="InterPro" id="IPR017900">
    <property type="entry name" value="4Fe4S_Fe_S_CS"/>
</dbReference>
<keyword evidence="3" id="KW-0004">4Fe-4S</keyword>
<evidence type="ECO:0000259" key="7">
    <source>
        <dbReference type="PROSITE" id="PS51379"/>
    </source>
</evidence>
<evidence type="ECO:0000313" key="8">
    <source>
        <dbReference type="EMBL" id="MDQ0362106.1"/>
    </source>
</evidence>
<dbReference type="InterPro" id="IPR017896">
    <property type="entry name" value="4Fe4S_Fe-S-bd"/>
</dbReference>
<comment type="cofactor">
    <cofactor evidence="1">
        <name>[4Fe-4S] cluster</name>
        <dbReference type="ChEBI" id="CHEBI:49883"/>
    </cofactor>
</comment>
<dbReference type="Gene3D" id="3.30.70.20">
    <property type="match status" value="1"/>
</dbReference>
<dbReference type="PROSITE" id="PS51379">
    <property type="entry name" value="4FE4S_FER_2"/>
    <property type="match status" value="2"/>
</dbReference>
<dbReference type="Pfam" id="PF13237">
    <property type="entry name" value="Fer4_10"/>
    <property type="match status" value="1"/>
</dbReference>
<keyword evidence="6" id="KW-0411">Iron-sulfur</keyword>
<dbReference type="InterPro" id="IPR050157">
    <property type="entry name" value="PSI_iron-sulfur_center"/>
</dbReference>
<gene>
    <name evidence="8" type="ORF">J2S15_002859</name>
</gene>
<protein>
    <submittedName>
        <fullName evidence="8">Ferredoxin</fullName>
    </submittedName>
</protein>
<evidence type="ECO:0000256" key="4">
    <source>
        <dbReference type="ARBA" id="ARBA00022723"/>
    </source>
</evidence>
<evidence type="ECO:0000256" key="3">
    <source>
        <dbReference type="ARBA" id="ARBA00022485"/>
    </source>
</evidence>
<dbReference type="PANTHER" id="PTHR24960:SF79">
    <property type="entry name" value="PHOTOSYSTEM I IRON-SULFUR CENTER"/>
    <property type="match status" value="1"/>
</dbReference>
<evidence type="ECO:0000256" key="2">
    <source>
        <dbReference type="ARBA" id="ARBA00003532"/>
    </source>
</evidence>
<dbReference type="InterPro" id="IPR029039">
    <property type="entry name" value="Flavoprotein-like_sf"/>
</dbReference>
<evidence type="ECO:0000256" key="1">
    <source>
        <dbReference type="ARBA" id="ARBA00001966"/>
    </source>
</evidence>
<accession>A0ABU0E5T4</accession>
<comment type="caution">
    <text evidence="8">The sequence shown here is derived from an EMBL/GenBank/DDBJ whole genome shotgun (WGS) entry which is preliminary data.</text>
</comment>
<proteinExistence type="predicted"/>
<name>A0ABU0E5T4_9FIRM</name>
<keyword evidence="5" id="KW-0408">Iron</keyword>